<dbReference type="AlphaFoldDB" id="A0A6C0JX39"/>
<dbReference type="EMBL" id="MN740696">
    <property type="protein sequence ID" value="QHU08438.1"/>
    <property type="molecule type" value="Genomic_DNA"/>
</dbReference>
<reference evidence="1" key="1">
    <citation type="journal article" date="2020" name="Nature">
        <title>Giant virus diversity and host interactions through global metagenomics.</title>
        <authorList>
            <person name="Schulz F."/>
            <person name="Roux S."/>
            <person name="Paez-Espino D."/>
            <person name="Jungbluth S."/>
            <person name="Walsh D.A."/>
            <person name="Denef V.J."/>
            <person name="McMahon K.D."/>
            <person name="Konstantinidis K.T."/>
            <person name="Eloe-Fadrosh E.A."/>
            <person name="Kyrpides N.C."/>
            <person name="Woyke T."/>
        </authorList>
    </citation>
    <scope>NUCLEOTIDE SEQUENCE</scope>
    <source>
        <strain evidence="1">GVMAG-S-1062768-28</strain>
    </source>
</reference>
<dbReference type="SUPFAM" id="SSF53335">
    <property type="entry name" value="S-adenosyl-L-methionine-dependent methyltransferases"/>
    <property type="match status" value="1"/>
</dbReference>
<dbReference type="Gene3D" id="3.40.50.150">
    <property type="entry name" value="Vaccinia Virus protein VP39"/>
    <property type="match status" value="1"/>
</dbReference>
<accession>A0A6C0JX39</accession>
<name>A0A6C0JX39_9ZZZZ</name>
<dbReference type="InterPro" id="IPR029063">
    <property type="entry name" value="SAM-dependent_MTases_sf"/>
</dbReference>
<evidence type="ECO:0008006" key="2">
    <source>
        <dbReference type="Google" id="ProtNLM"/>
    </source>
</evidence>
<evidence type="ECO:0000313" key="1">
    <source>
        <dbReference type="EMBL" id="QHU08438.1"/>
    </source>
</evidence>
<protein>
    <recommendedName>
        <fullName evidence="2">Methyltransferase domain-containing protein</fullName>
    </recommendedName>
</protein>
<proteinExistence type="predicted"/>
<dbReference type="Pfam" id="PF13489">
    <property type="entry name" value="Methyltransf_23"/>
    <property type="match status" value="1"/>
</dbReference>
<organism evidence="1">
    <name type="scientific">viral metagenome</name>
    <dbReference type="NCBI Taxonomy" id="1070528"/>
    <lineage>
        <taxon>unclassified sequences</taxon>
        <taxon>metagenomes</taxon>
        <taxon>organismal metagenomes</taxon>
    </lineage>
</organism>
<sequence>MSNIQEFFELNNITKKYYSTGKKNLSIDGTGILPSVDTPAGTRILNYIKKFYFPDTSINILDVGAGVGHLTKASDSFNTINCYSFEGCSDLVPHVVCDKTKFAIVDLTETFTDKLLYKQFDLTTSFEVLEHVHRSHQDTFWKNLAFFSNKHLCSIHVANEEHDEHCTIQPLNVWLDYLKDKGKVTVLGLYPQNLDTAEHTFRKECNLYNWDCSIMLYIEFYN</sequence>